<dbReference type="AlphaFoldDB" id="A0A401PA92"/>
<dbReference type="PANTHER" id="PTHR15240:SF3">
    <property type="entry name" value="CAVEOLAE-ASSOCIATED PROTEIN 1"/>
    <property type="match status" value="1"/>
</dbReference>
<dbReference type="GO" id="GO:0006363">
    <property type="term" value="P:termination of RNA polymerase I transcription"/>
    <property type="evidence" value="ECO:0007669"/>
    <property type="project" value="TreeGrafter"/>
</dbReference>
<name>A0A401PA92_SCYTO</name>
<evidence type="ECO:0000256" key="2">
    <source>
        <dbReference type="ARBA" id="ARBA00004496"/>
    </source>
</evidence>
<evidence type="ECO:0000256" key="4">
    <source>
        <dbReference type="ARBA" id="ARBA00022490"/>
    </source>
</evidence>
<feature type="region of interest" description="Disordered" evidence="7">
    <location>
        <begin position="1"/>
        <end position="28"/>
    </location>
</feature>
<dbReference type="GO" id="GO:0005901">
    <property type="term" value="C:caveola"/>
    <property type="evidence" value="ECO:0007669"/>
    <property type="project" value="UniProtKB-SubCell"/>
</dbReference>
<evidence type="ECO:0000313" key="8">
    <source>
        <dbReference type="EMBL" id="GCB70038.1"/>
    </source>
</evidence>
<evidence type="ECO:0000256" key="7">
    <source>
        <dbReference type="SAM" id="MobiDB-lite"/>
    </source>
</evidence>
<dbReference type="EMBL" id="BFAA01000255">
    <property type="protein sequence ID" value="GCB70038.1"/>
    <property type="molecule type" value="Genomic_DNA"/>
</dbReference>
<keyword evidence="5" id="KW-0472">Membrane</keyword>
<feature type="coiled-coil region" evidence="6">
    <location>
        <begin position="221"/>
        <end position="274"/>
    </location>
</feature>
<keyword evidence="6" id="KW-0175">Coiled coil</keyword>
<proteinExistence type="inferred from homology"/>
<evidence type="ECO:0008006" key="10">
    <source>
        <dbReference type="Google" id="ProtNLM"/>
    </source>
</evidence>
<gene>
    <name evidence="8" type="ORF">scyTo_0001178</name>
</gene>
<comment type="caution">
    <text evidence="8">The sequence shown here is derived from an EMBL/GenBank/DDBJ whole genome shotgun (WGS) entry which is preliminary data.</text>
</comment>
<organism evidence="8 9">
    <name type="scientific">Scyliorhinus torazame</name>
    <name type="common">Cloudy catshark</name>
    <name type="synonym">Catulus torazame</name>
    <dbReference type="NCBI Taxonomy" id="75743"/>
    <lineage>
        <taxon>Eukaryota</taxon>
        <taxon>Metazoa</taxon>
        <taxon>Chordata</taxon>
        <taxon>Craniata</taxon>
        <taxon>Vertebrata</taxon>
        <taxon>Chondrichthyes</taxon>
        <taxon>Elasmobranchii</taxon>
        <taxon>Galeomorphii</taxon>
        <taxon>Galeoidea</taxon>
        <taxon>Carcharhiniformes</taxon>
        <taxon>Scyliorhinidae</taxon>
        <taxon>Scyliorhinus</taxon>
    </lineage>
</organism>
<comment type="subcellular location">
    <subcellularLocation>
        <location evidence="2">Cytoplasm</location>
    </subcellularLocation>
    <subcellularLocation>
        <location evidence="1">Membrane</location>
        <location evidence="1">Caveola</location>
    </subcellularLocation>
</comment>
<evidence type="ECO:0000256" key="5">
    <source>
        <dbReference type="ARBA" id="ARBA00023136"/>
    </source>
</evidence>
<accession>A0A401PA92</accession>
<sequence>MADSMQIEEQESPEVPEPQEQGETPKQETQFNGVLVLTLLDKVMGMVDKIQTSQQQLENRHLEVESAVFNIQSELSKLTKSHATTSNSVDKMLEKIRKVSVNVKTIKHNMEKQGAQIKKLEANEAVLLKRNNFKVMIYQDETPMAAKLSLSKSVKEHMKAPEECAEGKELVTNENHPEGETISLSSDEEVELEVIEEETTAVRLKRSSMKRMDEFKKAFSKESVEKAKQRTSENLQKTRLRTKANMEKTRQMTRENLQKTKHTFEKKMNKLGNKIVTQEKREKMKDSRARLKKSFTPDHQITARCRTTIYRIPPFTFLVKKMRDGDVVVQEVEMMEGQGEDQVTENEDNTELLIEEIPEESLEEDRDSEETELLLLQKRGIE</sequence>
<dbReference type="Proteomes" id="UP000288216">
    <property type="component" value="Unassembled WGS sequence"/>
</dbReference>
<dbReference type="PANTHER" id="PTHR15240">
    <property type="entry name" value="CAVIN"/>
    <property type="match status" value="1"/>
</dbReference>
<dbReference type="OrthoDB" id="8951679at2759"/>
<dbReference type="GO" id="GO:0042134">
    <property type="term" value="F:rRNA primary transcript binding"/>
    <property type="evidence" value="ECO:0007669"/>
    <property type="project" value="TreeGrafter"/>
</dbReference>
<keyword evidence="9" id="KW-1185">Reference proteome</keyword>
<evidence type="ECO:0000256" key="6">
    <source>
        <dbReference type="SAM" id="Coils"/>
    </source>
</evidence>
<dbReference type="InterPro" id="IPR026752">
    <property type="entry name" value="Cavin_fam"/>
</dbReference>
<dbReference type="STRING" id="75743.A0A401PA92"/>
<dbReference type="GO" id="GO:0006361">
    <property type="term" value="P:transcription initiation at RNA polymerase I promoter"/>
    <property type="evidence" value="ECO:0007669"/>
    <property type="project" value="TreeGrafter"/>
</dbReference>
<dbReference type="OMA" id="SKTAMYK"/>
<comment type="similarity">
    <text evidence="3">Belongs to the CAVIN family.</text>
</comment>
<evidence type="ECO:0000256" key="1">
    <source>
        <dbReference type="ARBA" id="ARBA00004345"/>
    </source>
</evidence>
<keyword evidence="4" id="KW-0963">Cytoplasm</keyword>
<reference evidence="8 9" key="1">
    <citation type="journal article" date="2018" name="Nat. Ecol. Evol.">
        <title>Shark genomes provide insights into elasmobranch evolution and the origin of vertebrates.</title>
        <authorList>
            <person name="Hara Y"/>
            <person name="Yamaguchi K"/>
            <person name="Onimaru K"/>
            <person name="Kadota M"/>
            <person name="Koyanagi M"/>
            <person name="Keeley SD"/>
            <person name="Tatsumi K"/>
            <person name="Tanaka K"/>
            <person name="Motone F"/>
            <person name="Kageyama Y"/>
            <person name="Nozu R"/>
            <person name="Adachi N"/>
            <person name="Nishimura O"/>
            <person name="Nakagawa R"/>
            <person name="Tanegashima C"/>
            <person name="Kiyatake I"/>
            <person name="Matsumoto R"/>
            <person name="Murakumo K"/>
            <person name="Nishida K"/>
            <person name="Terakita A"/>
            <person name="Kuratani S"/>
            <person name="Sato K"/>
            <person name="Hyodo S Kuraku.S."/>
        </authorList>
    </citation>
    <scope>NUCLEOTIDE SEQUENCE [LARGE SCALE GENOMIC DNA]</scope>
</reference>
<evidence type="ECO:0000256" key="3">
    <source>
        <dbReference type="ARBA" id="ARBA00008836"/>
    </source>
</evidence>
<dbReference type="GO" id="GO:0005737">
    <property type="term" value="C:cytoplasm"/>
    <property type="evidence" value="ECO:0007669"/>
    <property type="project" value="UniProtKB-SubCell"/>
</dbReference>
<evidence type="ECO:0000313" key="9">
    <source>
        <dbReference type="Proteomes" id="UP000288216"/>
    </source>
</evidence>
<protein>
    <recommendedName>
        <fullName evidence="10">Polymerase I and transcript release factor</fullName>
    </recommendedName>
</protein>
<feature type="compositionally biased region" description="Acidic residues" evidence="7">
    <location>
        <begin position="1"/>
        <end position="14"/>
    </location>
</feature>
<dbReference type="Pfam" id="PF15237">
    <property type="entry name" value="PTRF_SDPR"/>
    <property type="match status" value="1"/>
</dbReference>